<protein>
    <recommendedName>
        <fullName evidence="4">Aspartyl/asparaginyl-tRNA synthetase</fullName>
    </recommendedName>
</protein>
<comment type="caution">
    <text evidence="2">The sequence shown here is derived from an EMBL/GenBank/DDBJ whole genome shotgun (WGS) entry which is preliminary data.</text>
</comment>
<dbReference type="EMBL" id="JBHSNP010000002">
    <property type="protein sequence ID" value="MFC5602138.1"/>
    <property type="molecule type" value="Genomic_DNA"/>
</dbReference>
<dbReference type="Proteomes" id="UP001596071">
    <property type="component" value="Unassembled WGS sequence"/>
</dbReference>
<evidence type="ECO:0000313" key="2">
    <source>
        <dbReference type="EMBL" id="MFC5602138.1"/>
    </source>
</evidence>
<keyword evidence="1" id="KW-0812">Transmembrane</keyword>
<dbReference type="RefSeq" id="WP_381441856.1">
    <property type="nucleotide sequence ID" value="NZ_JBHSNP010000002.1"/>
</dbReference>
<proteinExistence type="predicted"/>
<feature type="transmembrane region" description="Helical" evidence="1">
    <location>
        <begin position="60"/>
        <end position="81"/>
    </location>
</feature>
<organism evidence="2 3">
    <name type="scientific">Sporosarcina koreensis</name>
    <dbReference type="NCBI Taxonomy" id="334735"/>
    <lineage>
        <taxon>Bacteria</taxon>
        <taxon>Bacillati</taxon>
        <taxon>Bacillota</taxon>
        <taxon>Bacilli</taxon>
        <taxon>Bacillales</taxon>
        <taxon>Caryophanaceae</taxon>
        <taxon>Sporosarcina</taxon>
    </lineage>
</organism>
<keyword evidence="1" id="KW-0472">Membrane</keyword>
<feature type="transmembrane region" description="Helical" evidence="1">
    <location>
        <begin position="29"/>
        <end position="48"/>
    </location>
</feature>
<name>A0ABW0TWC3_9BACL</name>
<keyword evidence="1" id="KW-1133">Transmembrane helix</keyword>
<evidence type="ECO:0008006" key="4">
    <source>
        <dbReference type="Google" id="ProtNLM"/>
    </source>
</evidence>
<accession>A0ABW0TWC3</accession>
<evidence type="ECO:0000313" key="3">
    <source>
        <dbReference type="Proteomes" id="UP001596071"/>
    </source>
</evidence>
<keyword evidence="3" id="KW-1185">Reference proteome</keyword>
<feature type="transmembrane region" description="Helical" evidence="1">
    <location>
        <begin position="7"/>
        <end position="23"/>
    </location>
</feature>
<gene>
    <name evidence="2" type="ORF">ACFPTP_02505</name>
</gene>
<sequence length="82" mass="9280">MTQKKAGVIGIVLLGAVTLFFVIRGQLDFAILTMMALFTLTNASRAKSFKEQGYDRESRWMRYLSILFAVSFVIVLALIIFK</sequence>
<evidence type="ECO:0000256" key="1">
    <source>
        <dbReference type="SAM" id="Phobius"/>
    </source>
</evidence>
<reference evidence="3" key="1">
    <citation type="journal article" date="2019" name="Int. J. Syst. Evol. Microbiol.">
        <title>The Global Catalogue of Microorganisms (GCM) 10K type strain sequencing project: providing services to taxonomists for standard genome sequencing and annotation.</title>
        <authorList>
            <consortium name="The Broad Institute Genomics Platform"/>
            <consortium name="The Broad Institute Genome Sequencing Center for Infectious Disease"/>
            <person name="Wu L."/>
            <person name="Ma J."/>
        </authorList>
    </citation>
    <scope>NUCLEOTIDE SEQUENCE [LARGE SCALE GENOMIC DNA]</scope>
    <source>
        <strain evidence="3">KACC 11299</strain>
    </source>
</reference>